<dbReference type="Gene3D" id="3.30.470.10">
    <property type="match status" value="1"/>
</dbReference>
<dbReference type="Pfam" id="PF01063">
    <property type="entry name" value="Aminotran_4"/>
    <property type="match status" value="1"/>
</dbReference>
<dbReference type="PANTHER" id="PTHR11236:SF50">
    <property type="entry name" value="AMINODEOXYCHORISMATE SYNTHASE COMPONENT 1"/>
    <property type="match status" value="1"/>
</dbReference>
<dbReference type="InterPro" id="IPR015890">
    <property type="entry name" value="Chorismate_C"/>
</dbReference>
<gene>
    <name evidence="2" type="primary">pabB</name>
    <name evidence="2" type="ORF">HMPREF9192_1224</name>
</gene>
<evidence type="ECO:0000313" key="3">
    <source>
        <dbReference type="Proteomes" id="UP000004896"/>
    </source>
</evidence>
<dbReference type="EC" id="2.6.1.85" evidence="2"/>
<dbReference type="EMBL" id="AEKO01000007">
    <property type="protein sequence ID" value="EFQ59438.1"/>
    <property type="molecule type" value="Genomic_DNA"/>
</dbReference>
<protein>
    <submittedName>
        <fullName evidence="2">Aminodeoxychorismate synthase, component I</fullName>
        <ecNumber evidence="2">2.6.1.85</ecNumber>
    </submittedName>
</protein>
<dbReference type="InterPro" id="IPR019999">
    <property type="entry name" value="Anth_synth_I-like"/>
</dbReference>
<dbReference type="SUPFAM" id="SSF56322">
    <property type="entry name" value="ADC synthase"/>
    <property type="match status" value="1"/>
</dbReference>
<comment type="caution">
    <text evidence="2">The sequence shown here is derived from an EMBL/GenBank/DDBJ whole genome shotgun (WGS) entry which is preliminary data.</text>
</comment>
<proteinExistence type="predicted"/>
<dbReference type="PANTHER" id="PTHR11236">
    <property type="entry name" value="AMINOBENZOATE/ANTHRANILATE SYNTHASE"/>
    <property type="match status" value="1"/>
</dbReference>
<evidence type="ECO:0000259" key="1">
    <source>
        <dbReference type="Pfam" id="PF00425"/>
    </source>
</evidence>
<organism evidence="2 3">
    <name type="scientific">Streptococcus vestibularis F0396</name>
    <dbReference type="NCBI Taxonomy" id="904306"/>
    <lineage>
        <taxon>Bacteria</taxon>
        <taxon>Bacillati</taxon>
        <taxon>Bacillota</taxon>
        <taxon>Bacilli</taxon>
        <taxon>Lactobacillales</taxon>
        <taxon>Streptococcaceae</taxon>
        <taxon>Streptococcus</taxon>
    </lineage>
</organism>
<sequence length="572" mass="65511">MHKKTVIDFKELGVRQIFTDTIKELKTKDIKEVKHLLAEVEAYQNQGYYAVGYVSYEAAPAFETKFEVIDDPLMSEYLLYFTIHESVQTEPIPLTYKPITLPKTWQELTSAEEYKAAIEHIHHHIRQGDTYQVNYTVQLQQNITADPFAIYNRLVVEQNAHYNAFIQHDDVSIISVSPELFFKKDGDGLTTRPMKGTTNRGLTTETDLKQAQWLAQDQKNRSENMMIVDLLRNDMNRISKIGSENVKSLCLVEQYSTIWQMTSTIETQLLPNSSLGDIFQALFPCGSITGAPKIATMAIIKDVEKQARGVYCGAIGILLPNGPTIFNVAIRTLQMQGNKAIYGVGGGITWDSKWEAEYEETKQKSAVLYRQNPKFDLISTGRIHRGKLLFLKEHLNRLQESSRYFSYPFNKEEVQNQVEDLCQSLDFDTDYRLKMSLAKNGELTFEHNQLTGLADVFCQARLVEQTHPLDSPYTYFKTSYRPHISLEPHEQIYYNQKKELLETSIGNLVLKIEDQLYTPPVHLGLLNGIYRQSLIANNQVTERVLTLDNLKQAQAIYGCNAVRGLYELKVDI</sequence>
<dbReference type="Proteomes" id="UP000004896">
    <property type="component" value="Unassembled WGS sequence"/>
</dbReference>
<dbReference type="AlphaFoldDB" id="E3CS97"/>
<dbReference type="InterPro" id="IPR001544">
    <property type="entry name" value="Aminotrans_IV"/>
</dbReference>
<dbReference type="Pfam" id="PF00425">
    <property type="entry name" value="Chorismate_bind"/>
    <property type="match status" value="1"/>
</dbReference>
<feature type="domain" description="Chorismate-utilising enzyme C-terminal" evidence="1">
    <location>
        <begin position="111"/>
        <end position="364"/>
    </location>
</feature>
<dbReference type="SUPFAM" id="SSF56752">
    <property type="entry name" value="D-aminoacid aminotransferase-like PLP-dependent enzymes"/>
    <property type="match status" value="1"/>
</dbReference>
<keyword evidence="2" id="KW-0032">Aminotransferase</keyword>
<dbReference type="eggNOG" id="COG0115">
    <property type="taxonomic scope" value="Bacteria"/>
</dbReference>
<name>E3CS97_STRVE</name>
<dbReference type="PRINTS" id="PR00095">
    <property type="entry name" value="ANTSNTHASEI"/>
</dbReference>
<accession>E3CS97</accession>
<dbReference type="NCBIfam" id="TIGR00553">
    <property type="entry name" value="pabB"/>
    <property type="match status" value="1"/>
</dbReference>
<keyword evidence="2" id="KW-0808">Transferase</keyword>
<evidence type="ECO:0000313" key="2">
    <source>
        <dbReference type="EMBL" id="EFQ59438.1"/>
    </source>
</evidence>
<dbReference type="Gene3D" id="3.60.120.10">
    <property type="entry name" value="Anthranilate synthase"/>
    <property type="match status" value="1"/>
</dbReference>
<dbReference type="InterPro" id="IPR005802">
    <property type="entry name" value="ADC_synth_comp_1"/>
</dbReference>
<reference evidence="2 3" key="1">
    <citation type="submission" date="2010-10" db="EMBL/GenBank/DDBJ databases">
        <authorList>
            <person name="Durkin A.S."/>
            <person name="Madupu R."/>
            <person name="Torralba M."/>
            <person name="Gillis M."/>
            <person name="Methe B."/>
            <person name="Sutton G."/>
            <person name="Nelson K.E."/>
        </authorList>
    </citation>
    <scope>NUCLEOTIDE SEQUENCE [LARGE SCALE GENOMIC DNA]</scope>
    <source>
        <strain evidence="2 3">F0396</strain>
    </source>
</reference>
<dbReference type="GO" id="GO:0000162">
    <property type="term" value="P:L-tryptophan biosynthetic process"/>
    <property type="evidence" value="ECO:0007669"/>
    <property type="project" value="TreeGrafter"/>
</dbReference>
<dbReference type="InterPro" id="IPR036038">
    <property type="entry name" value="Aminotransferase-like"/>
</dbReference>
<dbReference type="InterPro" id="IPR005801">
    <property type="entry name" value="ADC_synthase"/>
</dbReference>
<dbReference type="eggNOG" id="COG0147">
    <property type="taxonomic scope" value="Bacteria"/>
</dbReference>
<dbReference type="GO" id="GO:0009396">
    <property type="term" value="P:folic acid-containing compound biosynthetic process"/>
    <property type="evidence" value="ECO:0007669"/>
    <property type="project" value="InterPro"/>
</dbReference>
<dbReference type="InterPro" id="IPR043132">
    <property type="entry name" value="BCAT-like_C"/>
</dbReference>
<dbReference type="Gene3D" id="3.20.10.10">
    <property type="entry name" value="D-amino Acid Aminotransferase, subunit A, domain 2"/>
    <property type="match status" value="1"/>
</dbReference>
<dbReference type="InterPro" id="IPR043131">
    <property type="entry name" value="BCAT-like_N"/>
</dbReference>
<dbReference type="OrthoDB" id="9803598at2"/>
<dbReference type="GO" id="GO:0046820">
    <property type="term" value="F:4-amino-4-deoxychorismate synthase activity"/>
    <property type="evidence" value="ECO:0007669"/>
    <property type="project" value="UniProtKB-EC"/>
</dbReference>